<sequence length="283" mass="33622">MISREQVQDQKIRSLKGLYECEDLMEKCEKETEIFRLKNLTTFFQKRLRYISDIEKFWYTVLTQNEDFEEYIRPEDSKYLEYLKRLHINWDVLNNPQSDIGDFSIEFEFVSNDNNFKSQIIKKIFKVEKTSKIHNNNSKLETSILTSVLAKFDWPKDYNDLPPQIKKLSFFSFFDWTGKNEENEFKSGDDLARLFSEDIYLNAIKYYVDAQKDSLQDEIINDSESELELDANESSGFDFNGGNETDTEIENNDIHQTHINKRPRDVIEVSHGLTKYVKLQKTK</sequence>
<organism evidence="3 4">
    <name type="scientific">Ascoidea rubescens DSM 1968</name>
    <dbReference type="NCBI Taxonomy" id="1344418"/>
    <lineage>
        <taxon>Eukaryota</taxon>
        <taxon>Fungi</taxon>
        <taxon>Dikarya</taxon>
        <taxon>Ascomycota</taxon>
        <taxon>Saccharomycotina</taxon>
        <taxon>Saccharomycetes</taxon>
        <taxon>Ascoideaceae</taxon>
        <taxon>Ascoidea</taxon>
    </lineage>
</organism>
<dbReference type="EMBL" id="KV454491">
    <property type="protein sequence ID" value="ODV58504.1"/>
    <property type="molecule type" value="Genomic_DNA"/>
</dbReference>
<dbReference type="GeneID" id="30962508"/>
<evidence type="ECO:0008006" key="5">
    <source>
        <dbReference type="Google" id="ProtNLM"/>
    </source>
</evidence>
<keyword evidence="4" id="KW-1185">Reference proteome</keyword>
<dbReference type="InParanoid" id="A0A1D2VA29"/>
<dbReference type="GO" id="GO:0006334">
    <property type="term" value="P:nucleosome assembly"/>
    <property type="evidence" value="ECO:0007669"/>
    <property type="project" value="InterPro"/>
</dbReference>
<name>A0A1D2VA29_9ASCO</name>
<dbReference type="OrthoDB" id="19419at2759"/>
<dbReference type="Proteomes" id="UP000095038">
    <property type="component" value="Unassembled WGS sequence"/>
</dbReference>
<dbReference type="InterPro" id="IPR037231">
    <property type="entry name" value="NAP-like_sf"/>
</dbReference>
<dbReference type="Gene3D" id="3.30.1120.90">
    <property type="entry name" value="Nucleosome assembly protein"/>
    <property type="match status" value="1"/>
</dbReference>
<dbReference type="AlphaFoldDB" id="A0A1D2VA29"/>
<comment type="similarity">
    <text evidence="1 2">Belongs to the nucleosome assembly protein (NAP) family.</text>
</comment>
<reference evidence="4" key="1">
    <citation type="submission" date="2016-05" db="EMBL/GenBank/DDBJ databases">
        <title>Comparative genomics of biotechnologically important yeasts.</title>
        <authorList>
            <consortium name="DOE Joint Genome Institute"/>
            <person name="Riley R."/>
            <person name="Haridas S."/>
            <person name="Wolfe K.H."/>
            <person name="Lopes M.R."/>
            <person name="Hittinger C.T."/>
            <person name="Goker M."/>
            <person name="Salamov A."/>
            <person name="Wisecaver J."/>
            <person name="Long T.M."/>
            <person name="Aerts A.L."/>
            <person name="Barry K."/>
            <person name="Choi C."/>
            <person name="Clum A."/>
            <person name="Coughlan A.Y."/>
            <person name="Deshpande S."/>
            <person name="Douglass A.P."/>
            <person name="Hanson S.J."/>
            <person name="Klenk H.-P."/>
            <person name="Labutti K."/>
            <person name="Lapidus A."/>
            <person name="Lindquist E."/>
            <person name="Lipzen A."/>
            <person name="Meier-Kolthoff J.P."/>
            <person name="Ohm R.A."/>
            <person name="Otillar R.P."/>
            <person name="Pangilinan J."/>
            <person name="Peng Y."/>
            <person name="Rokas A."/>
            <person name="Rosa C.A."/>
            <person name="Scheuner C."/>
            <person name="Sibirny A.A."/>
            <person name="Slot J.C."/>
            <person name="Stielow J.B."/>
            <person name="Sun H."/>
            <person name="Kurtzman C.P."/>
            <person name="Blackwell M."/>
            <person name="Grigoriev I.V."/>
            <person name="Jeffries T.W."/>
        </authorList>
    </citation>
    <scope>NUCLEOTIDE SEQUENCE [LARGE SCALE GENOMIC DNA]</scope>
    <source>
        <strain evidence="4">DSM 1968</strain>
    </source>
</reference>
<dbReference type="STRING" id="1344418.A0A1D2VA29"/>
<evidence type="ECO:0000256" key="2">
    <source>
        <dbReference type="RuleBase" id="RU003876"/>
    </source>
</evidence>
<evidence type="ECO:0000256" key="1">
    <source>
        <dbReference type="ARBA" id="ARBA00009947"/>
    </source>
</evidence>
<dbReference type="GO" id="GO:0005634">
    <property type="term" value="C:nucleus"/>
    <property type="evidence" value="ECO:0007669"/>
    <property type="project" value="InterPro"/>
</dbReference>
<protein>
    <recommendedName>
        <fullName evidence="5">Nucleosome assembly protein</fullName>
    </recommendedName>
</protein>
<evidence type="ECO:0000313" key="4">
    <source>
        <dbReference type="Proteomes" id="UP000095038"/>
    </source>
</evidence>
<dbReference type="Pfam" id="PF00956">
    <property type="entry name" value="NAP"/>
    <property type="match status" value="1"/>
</dbReference>
<dbReference type="RefSeq" id="XP_020044811.1">
    <property type="nucleotide sequence ID" value="XM_020188872.1"/>
</dbReference>
<gene>
    <name evidence="3" type="ORF">ASCRUDRAFT_119309</name>
</gene>
<dbReference type="SUPFAM" id="SSF143113">
    <property type="entry name" value="NAP-like"/>
    <property type="match status" value="1"/>
</dbReference>
<dbReference type="FunCoup" id="A0A1D2VA29">
    <property type="interactions" value="588"/>
</dbReference>
<evidence type="ECO:0000313" key="3">
    <source>
        <dbReference type="EMBL" id="ODV58504.1"/>
    </source>
</evidence>
<dbReference type="PANTHER" id="PTHR11875">
    <property type="entry name" value="TESTIS-SPECIFIC Y-ENCODED PROTEIN"/>
    <property type="match status" value="1"/>
</dbReference>
<dbReference type="InterPro" id="IPR002164">
    <property type="entry name" value="NAP_family"/>
</dbReference>
<accession>A0A1D2VA29</accession>
<proteinExistence type="inferred from homology"/>